<organism evidence="1 2">
    <name type="scientific">Trifolium medium</name>
    <dbReference type="NCBI Taxonomy" id="97028"/>
    <lineage>
        <taxon>Eukaryota</taxon>
        <taxon>Viridiplantae</taxon>
        <taxon>Streptophyta</taxon>
        <taxon>Embryophyta</taxon>
        <taxon>Tracheophyta</taxon>
        <taxon>Spermatophyta</taxon>
        <taxon>Magnoliopsida</taxon>
        <taxon>eudicotyledons</taxon>
        <taxon>Gunneridae</taxon>
        <taxon>Pentapetalae</taxon>
        <taxon>rosids</taxon>
        <taxon>fabids</taxon>
        <taxon>Fabales</taxon>
        <taxon>Fabaceae</taxon>
        <taxon>Papilionoideae</taxon>
        <taxon>50 kb inversion clade</taxon>
        <taxon>NPAAA clade</taxon>
        <taxon>Hologalegina</taxon>
        <taxon>IRL clade</taxon>
        <taxon>Trifolieae</taxon>
        <taxon>Trifolium</taxon>
    </lineage>
</organism>
<sequence>AFSRDFAILEMASLIFSQGLAKVAHCGHP</sequence>
<accession>A0A392QQJ1</accession>
<dbReference type="AlphaFoldDB" id="A0A392QQJ1"/>
<protein>
    <submittedName>
        <fullName evidence="1">Uncharacterized protein</fullName>
    </submittedName>
</protein>
<dbReference type="Proteomes" id="UP000265520">
    <property type="component" value="Unassembled WGS sequence"/>
</dbReference>
<evidence type="ECO:0000313" key="2">
    <source>
        <dbReference type="Proteomes" id="UP000265520"/>
    </source>
</evidence>
<dbReference type="EMBL" id="LXQA010154579">
    <property type="protein sequence ID" value="MCI26653.1"/>
    <property type="molecule type" value="Genomic_DNA"/>
</dbReference>
<evidence type="ECO:0000313" key="1">
    <source>
        <dbReference type="EMBL" id="MCI26653.1"/>
    </source>
</evidence>
<proteinExistence type="predicted"/>
<reference evidence="1 2" key="1">
    <citation type="journal article" date="2018" name="Front. Plant Sci.">
        <title>Red Clover (Trifolium pratense) and Zigzag Clover (T. medium) - A Picture of Genomic Similarities and Differences.</title>
        <authorList>
            <person name="Dluhosova J."/>
            <person name="Istvanek J."/>
            <person name="Nedelnik J."/>
            <person name="Repkova J."/>
        </authorList>
    </citation>
    <scope>NUCLEOTIDE SEQUENCE [LARGE SCALE GENOMIC DNA]</scope>
    <source>
        <strain evidence="2">cv. 10/8</strain>
        <tissue evidence="1">Leaf</tissue>
    </source>
</reference>
<name>A0A392QQJ1_9FABA</name>
<keyword evidence="2" id="KW-1185">Reference proteome</keyword>
<feature type="non-terminal residue" evidence="1">
    <location>
        <position position="1"/>
    </location>
</feature>
<comment type="caution">
    <text evidence="1">The sequence shown here is derived from an EMBL/GenBank/DDBJ whole genome shotgun (WGS) entry which is preliminary data.</text>
</comment>